<dbReference type="Pfam" id="PF07963">
    <property type="entry name" value="N_methyl"/>
    <property type="match status" value="1"/>
</dbReference>
<keyword evidence="3" id="KW-1133">Transmembrane helix</keyword>
<dbReference type="NCBIfam" id="NF040982">
    <property type="entry name" value="ComGD"/>
    <property type="match status" value="1"/>
</dbReference>
<dbReference type="PIRSF" id="PIRSF021292">
    <property type="entry name" value="Competence_ComGD"/>
    <property type="match status" value="1"/>
</dbReference>
<keyword evidence="2" id="KW-0178">Competence</keyword>
<accession>A0A2I0V0S5</accession>
<dbReference type="GO" id="GO:0030420">
    <property type="term" value="P:establishment of competence for transformation"/>
    <property type="evidence" value="ECO:0007669"/>
    <property type="project" value="UniProtKB-KW"/>
</dbReference>
<name>A0A2I0V0S5_9BACI</name>
<gene>
    <name evidence="4" type="ORF">CRI88_06020</name>
</gene>
<dbReference type="RefSeq" id="WP_051891606.1">
    <property type="nucleotide sequence ID" value="NZ_JAZBNI010000001.1"/>
</dbReference>
<dbReference type="InterPro" id="IPR012902">
    <property type="entry name" value="N_methyl_site"/>
</dbReference>
<dbReference type="Proteomes" id="UP000234956">
    <property type="component" value="Unassembled WGS sequence"/>
</dbReference>
<dbReference type="GO" id="GO:0009986">
    <property type="term" value="C:cell surface"/>
    <property type="evidence" value="ECO:0007669"/>
    <property type="project" value="UniProtKB-SubCell"/>
</dbReference>
<evidence type="ECO:0000256" key="1">
    <source>
        <dbReference type="ARBA" id="ARBA00004241"/>
    </source>
</evidence>
<proteinExistence type="predicted"/>
<organism evidence="4 5">
    <name type="scientific">Lysinibacillus fusiformis</name>
    <dbReference type="NCBI Taxonomy" id="28031"/>
    <lineage>
        <taxon>Bacteria</taxon>
        <taxon>Bacillati</taxon>
        <taxon>Bacillota</taxon>
        <taxon>Bacilli</taxon>
        <taxon>Bacillales</taxon>
        <taxon>Bacillaceae</taxon>
        <taxon>Lysinibacillus</taxon>
    </lineage>
</organism>
<evidence type="ECO:0000256" key="3">
    <source>
        <dbReference type="SAM" id="Phobius"/>
    </source>
</evidence>
<sequence length="155" mass="17840">MQIWKQGQIADEHNKNGGFTILEILIVLFLVMSLTAIVSKFSFKIAEAKELERFFTQMQLDIQYIQTYSMNERQYIAMKIISPSNRYVIQKDFYTILYERPFPKGVEFLNAESSIHTLSYNTKGNVMSAGTIAFKTPQGKKKVVITLGRGRARVE</sequence>
<evidence type="ECO:0000256" key="2">
    <source>
        <dbReference type="ARBA" id="ARBA00023287"/>
    </source>
</evidence>
<feature type="transmembrane region" description="Helical" evidence="3">
    <location>
        <begin position="20"/>
        <end position="43"/>
    </location>
</feature>
<keyword evidence="3" id="KW-0812">Transmembrane</keyword>
<comment type="subcellular location">
    <subcellularLocation>
        <location evidence="1">Cell surface</location>
    </subcellularLocation>
</comment>
<protein>
    <submittedName>
        <fullName evidence="4">Competence protein ComG</fullName>
    </submittedName>
</protein>
<dbReference type="EMBL" id="PDFK01000002">
    <property type="protein sequence ID" value="PKU51924.1"/>
    <property type="molecule type" value="Genomic_DNA"/>
</dbReference>
<dbReference type="AlphaFoldDB" id="A0A2I0V0S5"/>
<reference evidence="4 5" key="1">
    <citation type="submission" date="2017-10" db="EMBL/GenBank/DDBJ databases">
        <title>Draft genome of Lysinibacillus fusiformis strain Juneja, a laboratory-derived pathogen of Drosophila melanogaster.</title>
        <authorList>
            <person name="Smith B.R."/>
            <person name="Unckless R.L."/>
        </authorList>
    </citation>
    <scope>NUCLEOTIDE SEQUENCE [LARGE SCALE GENOMIC DNA]</scope>
    <source>
        <strain evidence="4 5">Juneja</strain>
    </source>
</reference>
<evidence type="ECO:0000313" key="4">
    <source>
        <dbReference type="EMBL" id="PKU51924.1"/>
    </source>
</evidence>
<comment type="caution">
    <text evidence="4">The sequence shown here is derived from an EMBL/GenBank/DDBJ whole genome shotgun (WGS) entry which is preliminary data.</text>
</comment>
<keyword evidence="3" id="KW-0472">Membrane</keyword>
<dbReference type="InterPro" id="IPR016785">
    <property type="entry name" value="ComGD"/>
</dbReference>
<evidence type="ECO:0000313" key="5">
    <source>
        <dbReference type="Proteomes" id="UP000234956"/>
    </source>
</evidence>